<reference evidence="1" key="1">
    <citation type="submission" date="2022-04" db="EMBL/GenBank/DDBJ databases">
        <title>Carnegiea gigantea Genome sequencing and assembly v2.</title>
        <authorList>
            <person name="Copetti D."/>
            <person name="Sanderson M.J."/>
            <person name="Burquez A."/>
            <person name="Wojciechowski M.F."/>
        </authorList>
    </citation>
    <scope>NUCLEOTIDE SEQUENCE</scope>
    <source>
        <strain evidence="1">SGP5-SGP5p</strain>
        <tissue evidence="1">Aerial part</tissue>
    </source>
</reference>
<accession>A0A9Q1QC17</accession>
<evidence type="ECO:0000313" key="2">
    <source>
        <dbReference type="Proteomes" id="UP001153076"/>
    </source>
</evidence>
<evidence type="ECO:0000313" key="1">
    <source>
        <dbReference type="EMBL" id="KAJ8435901.1"/>
    </source>
</evidence>
<comment type="caution">
    <text evidence="1">The sequence shown here is derived from an EMBL/GenBank/DDBJ whole genome shotgun (WGS) entry which is preliminary data.</text>
</comment>
<dbReference type="AlphaFoldDB" id="A0A9Q1QC17"/>
<evidence type="ECO:0008006" key="3">
    <source>
        <dbReference type="Google" id="ProtNLM"/>
    </source>
</evidence>
<name>A0A9Q1QC17_9CARY</name>
<gene>
    <name evidence="1" type="ORF">Cgig2_010258</name>
</gene>
<keyword evidence="2" id="KW-1185">Reference proteome</keyword>
<dbReference type="OrthoDB" id="2402896at2759"/>
<protein>
    <recommendedName>
        <fullName evidence="3">Protein FAR1-RELATED SEQUENCE</fullName>
    </recommendedName>
</protein>
<sequence length="235" mass="26247">MVAMYDCSGCRWLNNLYSLRKKWCPTFSKKDFSGGCCVREGKGENHKCFKGNVEMAFPSVSLLKHAKPIYTIEAYRLYMMKRWSKGVKEIQSNELIVENGMKDIAVCSLVQRIQMGRKMNALLTASQMNREARLICDECFSKLKDLSELTNLEVQRSTKAVPQNVDAILSGTPLCMNGPYGGSSSQDNIVPTLMLLSNSNPNDQSLCQSTIVAVGCCPPFYFDLRAAGCLTPMMF</sequence>
<dbReference type="Proteomes" id="UP001153076">
    <property type="component" value="Unassembled WGS sequence"/>
</dbReference>
<organism evidence="1 2">
    <name type="scientific">Carnegiea gigantea</name>
    <dbReference type="NCBI Taxonomy" id="171969"/>
    <lineage>
        <taxon>Eukaryota</taxon>
        <taxon>Viridiplantae</taxon>
        <taxon>Streptophyta</taxon>
        <taxon>Embryophyta</taxon>
        <taxon>Tracheophyta</taxon>
        <taxon>Spermatophyta</taxon>
        <taxon>Magnoliopsida</taxon>
        <taxon>eudicotyledons</taxon>
        <taxon>Gunneridae</taxon>
        <taxon>Pentapetalae</taxon>
        <taxon>Caryophyllales</taxon>
        <taxon>Cactineae</taxon>
        <taxon>Cactaceae</taxon>
        <taxon>Cactoideae</taxon>
        <taxon>Echinocereeae</taxon>
        <taxon>Carnegiea</taxon>
    </lineage>
</organism>
<proteinExistence type="predicted"/>
<dbReference type="EMBL" id="JAKOGI010000377">
    <property type="protein sequence ID" value="KAJ8435901.1"/>
    <property type="molecule type" value="Genomic_DNA"/>
</dbReference>